<dbReference type="GO" id="GO:0003682">
    <property type="term" value="F:chromatin binding"/>
    <property type="evidence" value="ECO:0007669"/>
    <property type="project" value="TreeGrafter"/>
</dbReference>
<dbReference type="STRING" id="53468.A0A0R3UN23"/>
<evidence type="ECO:0000313" key="5">
    <source>
        <dbReference type="Proteomes" id="UP000267029"/>
    </source>
</evidence>
<evidence type="ECO:0000256" key="1">
    <source>
        <dbReference type="RuleBase" id="RU364107"/>
    </source>
</evidence>
<feature type="compositionally biased region" description="Basic and acidic residues" evidence="2">
    <location>
        <begin position="949"/>
        <end position="961"/>
    </location>
</feature>
<feature type="compositionally biased region" description="Basic and acidic residues" evidence="2">
    <location>
        <begin position="1017"/>
        <end position="1028"/>
    </location>
</feature>
<dbReference type="GO" id="GO:0010468">
    <property type="term" value="P:regulation of gene expression"/>
    <property type="evidence" value="ECO:0007669"/>
    <property type="project" value="InterPro"/>
</dbReference>
<keyword evidence="1" id="KW-0677">Repeat</keyword>
<sequence length="1057" mass="114494">MLPRLNAALVVPFQSLSKELHPLIVAQYPNSSASRGEVALLSSVQSFVKKYATEALSFTLSLSLSLSRLARLLECLTHERRASIDRLKKLASKHTPPVPTSSLLRLPPNVRPRVLRALYTVGLICKHFSLEDLATTAFDMINESNSGGRRTSVNLSVLTQQATCGTSNRDEVFNTLMFFAERALLLGKEEDARLILASGQPSNEDVELGKKAIAGLSFLTNRHDYLFCSARLQTFFTDILAGVSASFPPEAAADLQCIILDCLTNFLVDEEKQMLADDSEWATRRKQESLKELGDRREGHGSAVAQVYLPTVLEHCIISPSATVRAKTLSLISTVLRQGLVHPVHTIACLVCLQTDPEAPVRTRATQQLQEADKKFPGFLALKAEPGIRIGFRLQRLVASSSGKSGVVIRGATVSKSSSDKSDSNADSSVQARPLALNHTVYSLLQGNRQHRRSLITSLVTLFDLDHTQSPALYSGSGYPNLQPRSSSAGLASVPGAANAVATEVPHDNGLLELIYICDQLAHFPYKTLDEINYLAHSIDLRVSTLGSGVARALHDCMISSSQLKTPAAEAAVYDRKVTNLIEDAEAELFAKSTPPAESGPIERKVLDRMNRPAVADRRRAFRAQVIRSAPACLLLMSVRKYLEEAYDVTSSKLSSYSPGEEKQWQKPISAPSGRALQLGAFRRLVEIPAIVEQCATDPTWPPVTANLEETLSSPGEPSDKTILRLALLVHRQLLSMDDEGAIGTATATESCSQSTGPDGDALQAPPTVKKSSPAHRESEKSRTGENKPSTSASKLHNDQRAPAKAPTKVQPPPSKHRKIDDIDEANGSLSSLSDSSPVRKAPSSRQQSSVKSGEKRKQPHPSGGSSSSSNVSKSTKHPTKPNREAPSASLSKYHTSIPKKDPSKSGTKKRLHRVTEDDELSSLSSLDDSPPRPPKKTSPPPAPAPAPKKTEKPAVVRPKYDLAPLPGTPDIRTQQEQRRKMKALASKKAMTKHLAAGGSEKKLNRVSQQPPFVQKESFRRELKKPAEACESDVEISSVSSVSTVSTPSSSTCSSDS</sequence>
<dbReference type="PANTHER" id="PTHR21704:SF18">
    <property type="entry name" value="NIPPED-B-LIKE PROTEIN"/>
    <property type="match status" value="1"/>
</dbReference>
<dbReference type="SUPFAM" id="SSF48371">
    <property type="entry name" value="ARM repeat"/>
    <property type="match status" value="1"/>
</dbReference>
<dbReference type="GO" id="GO:0034087">
    <property type="term" value="P:establishment of mitotic sister chromatid cohesion"/>
    <property type="evidence" value="ECO:0007669"/>
    <property type="project" value="TreeGrafter"/>
</dbReference>
<name>A0A0R3UN23_MESCO</name>
<keyword evidence="5" id="KW-1185">Reference proteome</keyword>
<protein>
    <recommendedName>
        <fullName evidence="1">Nipped-B protein</fullName>
    </recommendedName>
</protein>
<evidence type="ECO:0000313" key="4">
    <source>
        <dbReference type="EMBL" id="VDD83167.1"/>
    </source>
</evidence>
<dbReference type="GO" id="GO:1990414">
    <property type="term" value="P:replication-born double-strand break repair via sister chromatid exchange"/>
    <property type="evidence" value="ECO:0007669"/>
    <property type="project" value="TreeGrafter"/>
</dbReference>
<dbReference type="OrthoDB" id="418242at2759"/>
<dbReference type="PANTHER" id="PTHR21704">
    <property type="entry name" value="NIPPED-B-LIKE PROTEIN DELANGIN SCC2-RELATED"/>
    <property type="match status" value="1"/>
</dbReference>
<comment type="similarity">
    <text evidence="1">Belongs to the SCC2/Nipped-B family.</text>
</comment>
<dbReference type="AlphaFoldDB" id="A0A0R3UN23"/>
<organism evidence="4 5">
    <name type="scientific">Mesocestoides corti</name>
    <name type="common">Flatworm</name>
    <dbReference type="NCBI Taxonomy" id="53468"/>
    <lineage>
        <taxon>Eukaryota</taxon>
        <taxon>Metazoa</taxon>
        <taxon>Spiralia</taxon>
        <taxon>Lophotrochozoa</taxon>
        <taxon>Platyhelminthes</taxon>
        <taxon>Cestoda</taxon>
        <taxon>Eucestoda</taxon>
        <taxon>Cyclophyllidea</taxon>
        <taxon>Mesocestoididae</taxon>
        <taxon>Mesocestoides</taxon>
    </lineage>
</organism>
<dbReference type="GO" id="GO:0090694">
    <property type="term" value="C:Scc2-Scc4 cohesin loading complex"/>
    <property type="evidence" value="ECO:0007669"/>
    <property type="project" value="TreeGrafter"/>
</dbReference>
<dbReference type="InterPro" id="IPR024986">
    <property type="entry name" value="Nipped-B_C"/>
</dbReference>
<dbReference type="GO" id="GO:0061775">
    <property type="term" value="F:cohesin loader activity"/>
    <property type="evidence" value="ECO:0007669"/>
    <property type="project" value="InterPro"/>
</dbReference>
<dbReference type="InterPro" id="IPR016024">
    <property type="entry name" value="ARM-type_fold"/>
</dbReference>
<evidence type="ECO:0000259" key="3">
    <source>
        <dbReference type="Pfam" id="PF12830"/>
    </source>
</evidence>
<accession>A0A0R3UN23</accession>
<feature type="region of interest" description="Disordered" evidence="2">
    <location>
        <begin position="747"/>
        <end position="1057"/>
    </location>
</feature>
<dbReference type="Pfam" id="PF12830">
    <property type="entry name" value="Nipped-B_C"/>
    <property type="match status" value="1"/>
</dbReference>
<feature type="compositionally biased region" description="Polar residues" evidence="2">
    <location>
        <begin position="747"/>
        <end position="757"/>
    </location>
</feature>
<dbReference type="GO" id="GO:0140588">
    <property type="term" value="P:chromatin looping"/>
    <property type="evidence" value="ECO:0007669"/>
    <property type="project" value="InterPro"/>
</dbReference>
<dbReference type="GO" id="GO:0071169">
    <property type="term" value="P:establishment of protein localization to chromatin"/>
    <property type="evidence" value="ECO:0007669"/>
    <property type="project" value="TreeGrafter"/>
</dbReference>
<feature type="compositionally biased region" description="Low complexity" evidence="2">
    <location>
        <begin position="863"/>
        <end position="874"/>
    </location>
</feature>
<dbReference type="InterPro" id="IPR033031">
    <property type="entry name" value="Scc2/Nipped-B"/>
</dbReference>
<feature type="compositionally biased region" description="Pro residues" evidence="2">
    <location>
        <begin position="937"/>
        <end position="947"/>
    </location>
</feature>
<dbReference type="EMBL" id="UXSR01005656">
    <property type="protein sequence ID" value="VDD83167.1"/>
    <property type="molecule type" value="Genomic_DNA"/>
</dbReference>
<keyword evidence="1" id="KW-0131">Cell cycle</keyword>
<reference evidence="4 5" key="1">
    <citation type="submission" date="2018-10" db="EMBL/GenBank/DDBJ databases">
        <authorList>
            <consortium name="Pathogen Informatics"/>
        </authorList>
    </citation>
    <scope>NUCLEOTIDE SEQUENCE [LARGE SCALE GENOMIC DNA]</scope>
</reference>
<feature type="compositionally biased region" description="Basic and acidic residues" evidence="2">
    <location>
        <begin position="775"/>
        <end position="786"/>
    </location>
</feature>
<comment type="subcellular location">
    <subcellularLocation>
        <location evidence="1">Nucleus</location>
    </subcellularLocation>
</comment>
<keyword evidence="1" id="KW-0539">Nucleus</keyword>
<dbReference type="Proteomes" id="UP000267029">
    <property type="component" value="Unassembled WGS sequence"/>
</dbReference>
<gene>
    <name evidence="4" type="ORF">MCOS_LOCUS9170</name>
</gene>
<feature type="compositionally biased region" description="Low complexity" evidence="2">
    <location>
        <begin position="1037"/>
        <end position="1057"/>
    </location>
</feature>
<proteinExistence type="inferred from homology"/>
<feature type="domain" description="Sister chromatid cohesion C-terminal" evidence="3">
    <location>
        <begin position="302"/>
        <end position="540"/>
    </location>
</feature>
<evidence type="ECO:0000256" key="2">
    <source>
        <dbReference type="SAM" id="MobiDB-lite"/>
    </source>
</evidence>